<reference evidence="8" key="1">
    <citation type="journal article" date="2019" name="Int. J. Syst. Evol. Microbiol.">
        <title>The Global Catalogue of Microorganisms (GCM) 10K type strain sequencing project: providing services to taxonomists for standard genome sequencing and annotation.</title>
        <authorList>
            <consortium name="The Broad Institute Genomics Platform"/>
            <consortium name="The Broad Institute Genome Sequencing Center for Infectious Disease"/>
            <person name="Wu L."/>
            <person name="Ma J."/>
        </authorList>
    </citation>
    <scope>NUCLEOTIDE SEQUENCE [LARGE SCALE GENOMIC DNA]</scope>
    <source>
        <strain evidence="8">CCUG 53903</strain>
    </source>
</reference>
<organism evidence="7 8">
    <name type="scientific">Nonomuraea insulae</name>
    <dbReference type="NCBI Taxonomy" id="1616787"/>
    <lineage>
        <taxon>Bacteria</taxon>
        <taxon>Bacillati</taxon>
        <taxon>Actinomycetota</taxon>
        <taxon>Actinomycetes</taxon>
        <taxon>Streptosporangiales</taxon>
        <taxon>Streptosporangiaceae</taxon>
        <taxon>Nonomuraea</taxon>
    </lineage>
</organism>
<dbReference type="Gene3D" id="3.40.50.300">
    <property type="entry name" value="P-loop containing nucleotide triphosphate hydrolases"/>
    <property type="match status" value="1"/>
</dbReference>
<gene>
    <name evidence="7" type="ORF">ACFPZ3_45635</name>
</gene>
<name>A0ABW1D1R9_9ACTN</name>
<dbReference type="PANTHER" id="PTHR35807">
    <property type="entry name" value="TRANSCRIPTIONAL REGULATOR REDD-RELATED"/>
    <property type="match status" value="1"/>
</dbReference>
<dbReference type="SUPFAM" id="SSF52540">
    <property type="entry name" value="P-loop containing nucleoside triphosphate hydrolases"/>
    <property type="match status" value="1"/>
</dbReference>
<evidence type="ECO:0000259" key="6">
    <source>
        <dbReference type="PROSITE" id="PS51755"/>
    </source>
</evidence>
<dbReference type="Gene3D" id="1.10.10.10">
    <property type="entry name" value="Winged helix-like DNA-binding domain superfamily/Winged helix DNA-binding domain"/>
    <property type="match status" value="1"/>
</dbReference>
<evidence type="ECO:0000256" key="2">
    <source>
        <dbReference type="ARBA" id="ARBA00023015"/>
    </source>
</evidence>
<feature type="DNA-binding region" description="OmpR/PhoB-type" evidence="5">
    <location>
        <begin position="1"/>
        <end position="92"/>
    </location>
</feature>
<dbReference type="InterPro" id="IPR041664">
    <property type="entry name" value="AAA_16"/>
</dbReference>
<dbReference type="EMBL" id="JBHSPA010000062">
    <property type="protein sequence ID" value="MFC5831180.1"/>
    <property type="molecule type" value="Genomic_DNA"/>
</dbReference>
<feature type="domain" description="OmpR/PhoB-type" evidence="6">
    <location>
        <begin position="1"/>
        <end position="92"/>
    </location>
</feature>
<dbReference type="InterPro" id="IPR027417">
    <property type="entry name" value="P-loop_NTPase"/>
</dbReference>
<dbReference type="InterPro" id="IPR011990">
    <property type="entry name" value="TPR-like_helical_dom_sf"/>
</dbReference>
<dbReference type="InterPro" id="IPR036388">
    <property type="entry name" value="WH-like_DNA-bd_sf"/>
</dbReference>
<evidence type="ECO:0000313" key="8">
    <source>
        <dbReference type="Proteomes" id="UP001596058"/>
    </source>
</evidence>
<evidence type="ECO:0000256" key="4">
    <source>
        <dbReference type="ARBA" id="ARBA00023163"/>
    </source>
</evidence>
<dbReference type="Pfam" id="PF03704">
    <property type="entry name" value="BTAD"/>
    <property type="match status" value="1"/>
</dbReference>
<dbReference type="SUPFAM" id="SSF48452">
    <property type="entry name" value="TPR-like"/>
    <property type="match status" value="1"/>
</dbReference>
<dbReference type="InterPro" id="IPR016032">
    <property type="entry name" value="Sig_transdc_resp-reg_C-effctor"/>
</dbReference>
<dbReference type="CDD" id="cd15831">
    <property type="entry name" value="BTAD"/>
    <property type="match status" value="1"/>
</dbReference>
<dbReference type="Proteomes" id="UP001596058">
    <property type="component" value="Unassembled WGS sequence"/>
</dbReference>
<keyword evidence="2" id="KW-0805">Transcription regulation</keyword>
<dbReference type="PANTHER" id="PTHR35807:SF1">
    <property type="entry name" value="TRANSCRIPTIONAL REGULATOR REDD"/>
    <property type="match status" value="1"/>
</dbReference>
<proteinExistence type="inferred from homology"/>
<comment type="caution">
    <text evidence="7">The sequence shown here is derived from an EMBL/GenBank/DDBJ whole genome shotgun (WGS) entry which is preliminary data.</text>
</comment>
<comment type="similarity">
    <text evidence="1">Belongs to the AfsR/DnrI/RedD regulatory family.</text>
</comment>
<dbReference type="SMART" id="SM00862">
    <property type="entry name" value="Trans_reg_C"/>
    <property type="match status" value="1"/>
</dbReference>
<protein>
    <submittedName>
        <fullName evidence="7">BTAD domain-containing putative transcriptional regulator</fullName>
    </submittedName>
</protein>
<dbReference type="PROSITE" id="PS51755">
    <property type="entry name" value="OMPR_PHOB"/>
    <property type="match status" value="1"/>
</dbReference>
<keyword evidence="8" id="KW-1185">Reference proteome</keyword>
<dbReference type="Gene3D" id="1.25.40.10">
    <property type="entry name" value="Tetratricopeptide repeat domain"/>
    <property type="match status" value="1"/>
</dbReference>
<dbReference type="SMART" id="SM01043">
    <property type="entry name" value="BTAD"/>
    <property type="match status" value="1"/>
</dbReference>
<evidence type="ECO:0000256" key="5">
    <source>
        <dbReference type="PROSITE-ProRule" id="PRU01091"/>
    </source>
</evidence>
<keyword evidence="4" id="KW-0804">Transcription</keyword>
<dbReference type="RefSeq" id="WP_379520657.1">
    <property type="nucleotide sequence ID" value="NZ_JBHSPA010000062.1"/>
</dbReference>
<dbReference type="InterPro" id="IPR001867">
    <property type="entry name" value="OmpR/PhoB-type_DNA-bd"/>
</dbReference>
<sequence>MTIRFSLLGSVQVKRDGRECPIGSAKVRVLLTALLLEPNQLVSLKRLFGALWDGEPPASAIANVRTYASQLRKSLDHQDRLVTKYGGYSLRIEEGELDVATFREAAAKGRLAVRAGDPGQAVGHFRQALARWRGEPAEDVSITWTLRPSLDALADQRCQVMEELIEALLLTGDFRLAVSHAYDAVSLRPTRERFWTLLMRARHQAGDSMGALSDYQQARKVLGDELGVDPGPALVALHQAILDGEAPPGVRSPAIPLPPPIVGGALYGREAELAELTSLLASAEPGEAIVLHGAVGVGKSELARHALLAAAASRPLQFRLIDLACSAPVWEERALPPLHDDGEGLPQLILLDNITDIRQVRPVQAAYPSAAIAVTSRSPLTGLSCSRHLAVHRLSASASTALLTSVLTSASFPAPEPSGYEPAMLHRIADLCEHLPLALHLAARNIAVRRYGSLHGYARLLADPRYRLDMLTCDDLSLRDELRGGLTQIEQNGSALDAAARSLLLRMGQSSLAFYSPSRAARLLDADLAYGTAALWRLAELWFLEPIGGEHYRLSELTRLFARELAPLSPL</sequence>
<evidence type="ECO:0000256" key="3">
    <source>
        <dbReference type="ARBA" id="ARBA00023125"/>
    </source>
</evidence>
<accession>A0ABW1D1R9</accession>
<evidence type="ECO:0000256" key="1">
    <source>
        <dbReference type="ARBA" id="ARBA00005820"/>
    </source>
</evidence>
<keyword evidence="3 5" id="KW-0238">DNA-binding</keyword>
<dbReference type="InterPro" id="IPR051677">
    <property type="entry name" value="AfsR-DnrI-RedD_regulator"/>
</dbReference>
<dbReference type="InterPro" id="IPR005158">
    <property type="entry name" value="BTAD"/>
</dbReference>
<evidence type="ECO:0000313" key="7">
    <source>
        <dbReference type="EMBL" id="MFC5831180.1"/>
    </source>
</evidence>
<dbReference type="Pfam" id="PF13191">
    <property type="entry name" value="AAA_16"/>
    <property type="match status" value="1"/>
</dbReference>
<dbReference type="SUPFAM" id="SSF46894">
    <property type="entry name" value="C-terminal effector domain of the bipartite response regulators"/>
    <property type="match status" value="1"/>
</dbReference>